<dbReference type="Gene3D" id="1.10.10.60">
    <property type="entry name" value="Homeodomain-like"/>
    <property type="match status" value="1"/>
</dbReference>
<protein>
    <recommendedName>
        <fullName evidence="10">Myb-like domain-containing protein</fullName>
    </recommendedName>
</protein>
<dbReference type="CDD" id="cd11660">
    <property type="entry name" value="SANT_TRF"/>
    <property type="match status" value="1"/>
</dbReference>
<evidence type="ECO:0000256" key="3">
    <source>
        <dbReference type="ARBA" id="ARBA00022833"/>
    </source>
</evidence>
<dbReference type="Pfam" id="PF00249">
    <property type="entry name" value="Myb_DNA-binding"/>
    <property type="match status" value="1"/>
</dbReference>
<feature type="compositionally biased region" description="Basic and acidic residues" evidence="5">
    <location>
        <begin position="370"/>
        <end position="380"/>
    </location>
</feature>
<organism evidence="8 9">
    <name type="scientific">Citrus sinensis</name>
    <name type="common">Sweet orange</name>
    <name type="synonym">Citrus aurantium var. sinensis</name>
    <dbReference type="NCBI Taxonomy" id="2711"/>
    <lineage>
        <taxon>Eukaryota</taxon>
        <taxon>Viridiplantae</taxon>
        <taxon>Streptophyta</taxon>
        <taxon>Embryophyta</taxon>
        <taxon>Tracheophyta</taxon>
        <taxon>Spermatophyta</taxon>
        <taxon>Magnoliopsida</taxon>
        <taxon>eudicotyledons</taxon>
        <taxon>Gunneridae</taxon>
        <taxon>Pentapetalae</taxon>
        <taxon>rosids</taxon>
        <taxon>malvids</taxon>
        <taxon>Sapindales</taxon>
        <taxon>Rutaceae</taxon>
        <taxon>Aurantioideae</taxon>
        <taxon>Citrus</taxon>
    </lineage>
</organism>
<dbReference type="InterPro" id="IPR011011">
    <property type="entry name" value="Znf_FYVE_PHD"/>
</dbReference>
<feature type="region of interest" description="Disordered" evidence="5">
    <location>
        <begin position="511"/>
        <end position="600"/>
    </location>
</feature>
<dbReference type="InterPro" id="IPR009057">
    <property type="entry name" value="Homeodomain-like_sf"/>
</dbReference>
<dbReference type="PANTHER" id="PTHR47863">
    <property type="entry name" value="RING/FYVE/PHD ZINC FINGER SUPERFAMILY PROTEIN"/>
    <property type="match status" value="1"/>
</dbReference>
<keyword evidence="3" id="KW-0862">Zinc</keyword>
<evidence type="ECO:0000256" key="4">
    <source>
        <dbReference type="PROSITE-ProRule" id="PRU00146"/>
    </source>
</evidence>
<sequence>MDGLADFSSAGSSLLWLWIIEYLASFKEVDTSILHDLIETAPEIPDDLAKVTREMVALRCLEDLFGSSDKVNDDGLSCTENKVGFALSESCEDVLQQILQETSASDLNIAGPELLKWDVHPFIMHKRALMPKCALQHLKDTILEGTHPLAASLKETSGLTCVSECGTARVGDLDHNAQAMSEKENLLPSTCENRDGQPRDNLHIRNMLPFKRSRGDMAIRDVAAHTNGVQEKCDLNYNAKKHKQDAISNHQSADQISVPTCGKETVEPLSGRDVAVAGREGSHFSNQSQDAGLEESQFPDDGCDNCDDLRRLGQNGDVNDDQIQHNQAEDGHNAARLPRAEPVQNATVDEANITERVPSVGTQHEDTEDESRGEVEHSCEEETLSDNDAYHNDRIDVAVKKSHFLSSQAALGHDSLATSGWTEQNLCVKCNKDGQLLSCSSSTCPLAVHENCLGFPVKFDEKGNFHCPFCAYTLSISEYLEAKKRASVARKELAAFMQMGSVCHQMDLANKLHSKDPGHSGSNGDKDIHENGNVGEQENNQENQNGQHLHDVSDQLCQKHRAKKKKAEPLHDVSDPLCQRHSANKKKAETSASCVNANSPCREEEANAFSGRDCISNGDKVVEENMDNYCPSERGLEGQPERTPPECGKLACTNTYVEPMDDTEAEAKLQKEDVQPASSESSDPPESPVIALNIDEEEISESEDDKFIISNYSIRFRRPKTHYTYPPIPQLRRKKVPWTAKEEEILKKGVQKFASVDDRIIPWKKILEFGSSVFFSGRTAIDLKDKWRNMCKGSPRSK</sequence>
<keyword evidence="2 4" id="KW-0863">Zinc-finger</keyword>
<evidence type="ECO:0000256" key="2">
    <source>
        <dbReference type="ARBA" id="ARBA00022771"/>
    </source>
</evidence>
<dbReference type="SMART" id="SM00249">
    <property type="entry name" value="PHD"/>
    <property type="match status" value="1"/>
</dbReference>
<evidence type="ECO:0000259" key="6">
    <source>
        <dbReference type="PROSITE" id="PS50016"/>
    </source>
</evidence>
<dbReference type="AlphaFoldDB" id="A0A067DRC6"/>
<dbReference type="PANTHER" id="PTHR47863:SF4">
    <property type="entry name" value="RING_FYVE_PHD ZINC FINGER SUPERFAMILY PROTEIN"/>
    <property type="match status" value="1"/>
</dbReference>
<reference evidence="8 9" key="1">
    <citation type="submission" date="2014-04" db="EMBL/GenBank/DDBJ databases">
        <authorList>
            <consortium name="International Citrus Genome Consortium"/>
            <person name="Gmitter F."/>
            <person name="Chen C."/>
            <person name="Farmerie W."/>
            <person name="Harkins T."/>
            <person name="Desany B."/>
            <person name="Mohiuddin M."/>
            <person name="Kodira C."/>
            <person name="Borodovsky M."/>
            <person name="Lomsadze A."/>
            <person name="Burns P."/>
            <person name="Jenkins J."/>
            <person name="Prochnik S."/>
            <person name="Shu S."/>
            <person name="Chapman J."/>
            <person name="Pitluck S."/>
            <person name="Schmutz J."/>
            <person name="Rokhsar D."/>
        </authorList>
    </citation>
    <scope>NUCLEOTIDE SEQUENCE</scope>
</reference>
<dbReference type="InterPro" id="IPR013083">
    <property type="entry name" value="Znf_RING/FYVE/PHD"/>
</dbReference>
<dbReference type="SMART" id="SM00717">
    <property type="entry name" value="SANT"/>
    <property type="match status" value="1"/>
</dbReference>
<evidence type="ECO:0000256" key="1">
    <source>
        <dbReference type="ARBA" id="ARBA00022723"/>
    </source>
</evidence>
<proteinExistence type="predicted"/>
<keyword evidence="9" id="KW-1185">Reference proteome</keyword>
<name>A0A067DRC6_CITSI</name>
<dbReference type="SUPFAM" id="SSF46689">
    <property type="entry name" value="Homeodomain-like"/>
    <property type="match status" value="1"/>
</dbReference>
<feature type="region of interest" description="Disordered" evidence="5">
    <location>
        <begin position="358"/>
        <end position="387"/>
    </location>
</feature>
<dbReference type="PROSITE" id="PS50016">
    <property type="entry name" value="ZF_PHD_2"/>
    <property type="match status" value="1"/>
</dbReference>
<dbReference type="SMR" id="A0A067DRC6"/>
<feature type="region of interest" description="Disordered" evidence="5">
    <location>
        <begin position="667"/>
        <end position="689"/>
    </location>
</feature>
<evidence type="ECO:0000313" key="8">
    <source>
        <dbReference type="EMBL" id="KDO45393.1"/>
    </source>
</evidence>
<feature type="region of interest" description="Disordered" evidence="5">
    <location>
        <begin position="280"/>
        <end position="300"/>
    </location>
</feature>
<evidence type="ECO:0000259" key="7">
    <source>
        <dbReference type="PROSITE" id="PS50090"/>
    </source>
</evidence>
<dbReference type="InterPro" id="IPR019786">
    <property type="entry name" value="Zinc_finger_PHD-type_CS"/>
</dbReference>
<dbReference type="Gene3D" id="3.30.40.10">
    <property type="entry name" value="Zinc/RING finger domain, C3HC4 (zinc finger)"/>
    <property type="match status" value="1"/>
</dbReference>
<gene>
    <name evidence="8" type="ORF">CISIN_1g0037502mg</name>
</gene>
<dbReference type="PROSITE" id="PS01359">
    <property type="entry name" value="ZF_PHD_1"/>
    <property type="match status" value="1"/>
</dbReference>
<dbReference type="InterPro" id="IPR019787">
    <property type="entry name" value="Znf_PHD-finger"/>
</dbReference>
<feature type="domain" description="PHD-type" evidence="6">
    <location>
        <begin position="424"/>
        <end position="473"/>
    </location>
</feature>
<accession>A0A067DRC6</accession>
<feature type="compositionally biased region" description="Low complexity" evidence="5">
    <location>
        <begin position="531"/>
        <end position="547"/>
    </location>
</feature>
<evidence type="ECO:0008006" key="10">
    <source>
        <dbReference type="Google" id="ProtNLM"/>
    </source>
</evidence>
<dbReference type="Proteomes" id="UP000027120">
    <property type="component" value="Unassembled WGS sequence"/>
</dbReference>
<dbReference type="PaxDb" id="2711-XP_006493906.1"/>
<dbReference type="eggNOG" id="ENOG502QVQV">
    <property type="taxonomic scope" value="Eukaryota"/>
</dbReference>
<dbReference type="GO" id="GO:0008270">
    <property type="term" value="F:zinc ion binding"/>
    <property type="evidence" value="ECO:0007669"/>
    <property type="project" value="UniProtKB-KW"/>
</dbReference>
<feature type="compositionally biased region" description="Basic and acidic residues" evidence="5">
    <location>
        <begin position="513"/>
        <end position="530"/>
    </location>
</feature>
<evidence type="ECO:0000313" key="9">
    <source>
        <dbReference type="Proteomes" id="UP000027120"/>
    </source>
</evidence>
<dbReference type="InterPro" id="IPR001005">
    <property type="entry name" value="SANT/Myb"/>
</dbReference>
<keyword evidence="1" id="KW-0479">Metal-binding</keyword>
<feature type="domain" description="Myb-like" evidence="7">
    <location>
        <begin position="730"/>
        <end position="791"/>
    </location>
</feature>
<dbReference type="SUPFAM" id="SSF57903">
    <property type="entry name" value="FYVE/PHD zinc finger"/>
    <property type="match status" value="1"/>
</dbReference>
<dbReference type="EMBL" id="KK785259">
    <property type="protein sequence ID" value="KDO45393.1"/>
    <property type="molecule type" value="Genomic_DNA"/>
</dbReference>
<dbReference type="InterPro" id="IPR001965">
    <property type="entry name" value="Znf_PHD"/>
</dbReference>
<feature type="compositionally biased region" description="Polar residues" evidence="5">
    <location>
        <begin position="590"/>
        <end position="599"/>
    </location>
</feature>
<dbReference type="PROSITE" id="PS50090">
    <property type="entry name" value="MYB_LIKE"/>
    <property type="match status" value="1"/>
</dbReference>
<evidence type="ECO:0000256" key="5">
    <source>
        <dbReference type="SAM" id="MobiDB-lite"/>
    </source>
</evidence>